<comment type="caution">
    <text evidence="3">The sequence shown here is derived from an EMBL/GenBank/DDBJ whole genome shotgun (WGS) entry which is preliminary data.</text>
</comment>
<dbReference type="AlphaFoldDB" id="A0A9D4WT77"/>
<feature type="compositionally biased region" description="Basic and acidic residues" evidence="1">
    <location>
        <begin position="41"/>
        <end position="54"/>
    </location>
</feature>
<feature type="non-terminal residue" evidence="3">
    <location>
        <position position="100"/>
    </location>
</feature>
<evidence type="ECO:0000256" key="1">
    <source>
        <dbReference type="SAM" id="MobiDB-lite"/>
    </source>
</evidence>
<feature type="compositionally biased region" description="Basic and acidic residues" evidence="1">
    <location>
        <begin position="74"/>
        <end position="85"/>
    </location>
</feature>
<reference evidence="3 4" key="1">
    <citation type="journal article" date="2022" name="Nat. Genet.">
        <title>Improved pea reference genome and pan-genome highlight genomic features and evolutionary characteristics.</title>
        <authorList>
            <person name="Yang T."/>
            <person name="Liu R."/>
            <person name="Luo Y."/>
            <person name="Hu S."/>
            <person name="Wang D."/>
            <person name="Wang C."/>
            <person name="Pandey M.K."/>
            <person name="Ge S."/>
            <person name="Xu Q."/>
            <person name="Li N."/>
            <person name="Li G."/>
            <person name="Huang Y."/>
            <person name="Saxena R.K."/>
            <person name="Ji Y."/>
            <person name="Li M."/>
            <person name="Yan X."/>
            <person name="He Y."/>
            <person name="Liu Y."/>
            <person name="Wang X."/>
            <person name="Xiang C."/>
            <person name="Varshney R.K."/>
            <person name="Ding H."/>
            <person name="Gao S."/>
            <person name="Zong X."/>
        </authorList>
    </citation>
    <scope>NUCLEOTIDE SEQUENCE [LARGE SCALE GENOMIC DNA]</scope>
    <source>
        <strain evidence="3 4">cv. Zhongwan 6</strain>
    </source>
</reference>
<feature type="chain" id="PRO_5038723680" evidence="2">
    <location>
        <begin position="26"/>
        <end position="100"/>
    </location>
</feature>
<dbReference type="Gramene" id="Psat05G0449100-T1">
    <property type="protein sequence ID" value="KAI5408674.1"/>
    <property type="gene ID" value="KIW84_054491"/>
</dbReference>
<feature type="compositionally biased region" description="Pro residues" evidence="1">
    <location>
        <begin position="86"/>
        <end position="100"/>
    </location>
</feature>
<accession>A0A9D4WT77</accession>
<feature type="signal peptide" evidence="2">
    <location>
        <begin position="1"/>
        <end position="25"/>
    </location>
</feature>
<keyword evidence="4" id="KW-1185">Reference proteome</keyword>
<sequence>IQNMVFIMRLSLLGLLLIYAAQCSARNTPKDIQNVEFEIEDYGKPEPNPRHDPHPPPSRPPLDTQNIEFEIDDYDKPEPNPRHDPQLPPFGPPPVKSKMQ</sequence>
<proteinExistence type="predicted"/>
<evidence type="ECO:0000256" key="2">
    <source>
        <dbReference type="SAM" id="SignalP"/>
    </source>
</evidence>
<name>A0A9D4WT77_PEA</name>
<protein>
    <submittedName>
        <fullName evidence="3">Uncharacterized protein</fullName>
    </submittedName>
</protein>
<dbReference type="EMBL" id="JAMSHJ010000005">
    <property type="protein sequence ID" value="KAI5408674.1"/>
    <property type="molecule type" value="Genomic_DNA"/>
</dbReference>
<evidence type="ECO:0000313" key="4">
    <source>
        <dbReference type="Proteomes" id="UP001058974"/>
    </source>
</evidence>
<keyword evidence="2" id="KW-0732">Signal</keyword>
<organism evidence="3 4">
    <name type="scientific">Pisum sativum</name>
    <name type="common">Garden pea</name>
    <name type="synonym">Lathyrus oleraceus</name>
    <dbReference type="NCBI Taxonomy" id="3888"/>
    <lineage>
        <taxon>Eukaryota</taxon>
        <taxon>Viridiplantae</taxon>
        <taxon>Streptophyta</taxon>
        <taxon>Embryophyta</taxon>
        <taxon>Tracheophyta</taxon>
        <taxon>Spermatophyta</taxon>
        <taxon>Magnoliopsida</taxon>
        <taxon>eudicotyledons</taxon>
        <taxon>Gunneridae</taxon>
        <taxon>Pentapetalae</taxon>
        <taxon>rosids</taxon>
        <taxon>fabids</taxon>
        <taxon>Fabales</taxon>
        <taxon>Fabaceae</taxon>
        <taxon>Papilionoideae</taxon>
        <taxon>50 kb inversion clade</taxon>
        <taxon>NPAAA clade</taxon>
        <taxon>Hologalegina</taxon>
        <taxon>IRL clade</taxon>
        <taxon>Fabeae</taxon>
        <taxon>Lathyrus</taxon>
    </lineage>
</organism>
<evidence type="ECO:0000313" key="3">
    <source>
        <dbReference type="EMBL" id="KAI5408674.1"/>
    </source>
</evidence>
<gene>
    <name evidence="3" type="ORF">KIW84_054491</name>
</gene>
<feature type="region of interest" description="Disordered" evidence="1">
    <location>
        <begin position="39"/>
        <end position="100"/>
    </location>
</feature>
<dbReference type="Proteomes" id="UP001058974">
    <property type="component" value="Chromosome 5"/>
</dbReference>